<accession>A0A6J5ZW82</accession>
<sequence length="374" mass="40665">MAGTKRTDSDPSGVGRRGFLAAGAGAFLCTIGGENILVGKPGDAAKADAAAARVKRPAGAKSRPAATVPGADPVDQLRFGTPTPQPGGRTREYWIQATAVVWDIMPNRPRRDYWHGMPVAGPTNFRAFVYQEMTEGFADTKGPAAMPGPTLHCEVGDVLKVHVRNALPDKYAQAITMHPHGVRYTPDYDGSYIGDFTRAGGFIGPGEEFTYTWEALPESVGAWPYHDHGPNHTLNTMRGLYGGIIIRPKGAPKPDVEKMLFFHSLSPPTTGLTRVFQCINGRAYAGNTPTIRAKAGQDVALHAIGMDDNFHDFHIHGHRWHKDGGSFMTDCQSLGPGETVTARFVEDNPGRWLYHCHVFSHQDNGMAGFYLVTR</sequence>
<evidence type="ECO:0000256" key="1">
    <source>
        <dbReference type="ARBA" id="ARBA00022723"/>
    </source>
</evidence>
<name>A0A6J5ZW82_9ZZZZ</name>
<dbReference type="InterPro" id="IPR011706">
    <property type="entry name" value="Cu-oxidase_C"/>
</dbReference>
<keyword evidence="1" id="KW-0479">Metal-binding</keyword>
<dbReference type="PANTHER" id="PTHR11709">
    <property type="entry name" value="MULTI-COPPER OXIDASE"/>
    <property type="match status" value="1"/>
</dbReference>
<reference evidence="6" key="1">
    <citation type="submission" date="2020-05" db="EMBL/GenBank/DDBJ databases">
        <authorList>
            <person name="Chiriac C."/>
            <person name="Salcher M."/>
            <person name="Ghai R."/>
            <person name="Kavagutti S V."/>
        </authorList>
    </citation>
    <scope>NUCLEOTIDE SEQUENCE</scope>
</reference>
<dbReference type="PROSITE" id="PS51318">
    <property type="entry name" value="TAT"/>
    <property type="match status" value="1"/>
</dbReference>
<feature type="region of interest" description="Disordered" evidence="3">
    <location>
        <begin position="55"/>
        <end position="89"/>
    </location>
</feature>
<dbReference type="PANTHER" id="PTHR11709:SF486">
    <property type="entry name" value="MULTICOPPER OXIDASE"/>
    <property type="match status" value="1"/>
</dbReference>
<dbReference type="InterPro" id="IPR033138">
    <property type="entry name" value="Cu_oxidase_CS"/>
</dbReference>
<dbReference type="AlphaFoldDB" id="A0A6J5ZW82"/>
<evidence type="ECO:0000256" key="3">
    <source>
        <dbReference type="SAM" id="MobiDB-lite"/>
    </source>
</evidence>
<dbReference type="Pfam" id="PF07732">
    <property type="entry name" value="Cu-oxidase_3"/>
    <property type="match status" value="1"/>
</dbReference>
<evidence type="ECO:0000259" key="4">
    <source>
        <dbReference type="Pfam" id="PF07731"/>
    </source>
</evidence>
<evidence type="ECO:0000256" key="2">
    <source>
        <dbReference type="ARBA" id="ARBA00023002"/>
    </source>
</evidence>
<gene>
    <name evidence="6" type="ORF">UFOPK3547_01032</name>
</gene>
<dbReference type="InterPro" id="IPR008972">
    <property type="entry name" value="Cupredoxin"/>
</dbReference>
<dbReference type="EMBL" id="CAESAN010000081">
    <property type="protein sequence ID" value="CAB4345087.1"/>
    <property type="molecule type" value="Genomic_DNA"/>
</dbReference>
<dbReference type="PROSITE" id="PS00080">
    <property type="entry name" value="MULTICOPPER_OXIDASE2"/>
    <property type="match status" value="1"/>
</dbReference>
<dbReference type="Pfam" id="PF07731">
    <property type="entry name" value="Cu-oxidase_2"/>
    <property type="match status" value="1"/>
</dbReference>
<dbReference type="InterPro" id="IPR011707">
    <property type="entry name" value="Cu-oxidase-like_N"/>
</dbReference>
<protein>
    <submittedName>
        <fullName evidence="6">Unannotated protein</fullName>
    </submittedName>
</protein>
<proteinExistence type="predicted"/>
<dbReference type="SUPFAM" id="SSF49503">
    <property type="entry name" value="Cupredoxins"/>
    <property type="match status" value="2"/>
</dbReference>
<feature type="domain" description="Plastocyanin-like" evidence="5">
    <location>
        <begin position="145"/>
        <end position="249"/>
    </location>
</feature>
<dbReference type="InterPro" id="IPR006311">
    <property type="entry name" value="TAT_signal"/>
</dbReference>
<dbReference type="InterPro" id="IPR045087">
    <property type="entry name" value="Cu-oxidase_fam"/>
</dbReference>
<dbReference type="Gene3D" id="2.60.40.420">
    <property type="entry name" value="Cupredoxins - blue copper proteins"/>
    <property type="match status" value="2"/>
</dbReference>
<evidence type="ECO:0000259" key="5">
    <source>
        <dbReference type="Pfam" id="PF07732"/>
    </source>
</evidence>
<dbReference type="PROSITE" id="PS00079">
    <property type="entry name" value="MULTICOPPER_OXIDASE1"/>
    <property type="match status" value="1"/>
</dbReference>
<feature type="domain" description="Plastocyanin-like" evidence="4">
    <location>
        <begin position="273"/>
        <end position="372"/>
    </location>
</feature>
<evidence type="ECO:0000313" key="6">
    <source>
        <dbReference type="EMBL" id="CAB4345087.1"/>
    </source>
</evidence>
<dbReference type="InterPro" id="IPR002355">
    <property type="entry name" value="Cu_oxidase_Cu_BS"/>
</dbReference>
<organism evidence="6">
    <name type="scientific">freshwater metagenome</name>
    <dbReference type="NCBI Taxonomy" id="449393"/>
    <lineage>
        <taxon>unclassified sequences</taxon>
        <taxon>metagenomes</taxon>
        <taxon>ecological metagenomes</taxon>
    </lineage>
</organism>
<dbReference type="GO" id="GO:0005507">
    <property type="term" value="F:copper ion binding"/>
    <property type="evidence" value="ECO:0007669"/>
    <property type="project" value="InterPro"/>
</dbReference>
<dbReference type="GO" id="GO:0016491">
    <property type="term" value="F:oxidoreductase activity"/>
    <property type="evidence" value="ECO:0007669"/>
    <property type="project" value="UniProtKB-KW"/>
</dbReference>
<keyword evidence="2" id="KW-0560">Oxidoreductase</keyword>